<dbReference type="EnsemblMetazoa" id="AFAF004176-RA">
    <property type="protein sequence ID" value="AFAF004176-PA"/>
    <property type="gene ID" value="AFAF004176"/>
</dbReference>
<keyword evidence="3" id="KW-1185">Reference proteome</keyword>
<dbReference type="VEuPathDB" id="VectorBase:AFAF004176"/>
<feature type="transmembrane region" description="Helical" evidence="1">
    <location>
        <begin position="12"/>
        <end position="32"/>
    </location>
</feature>
<organism evidence="2 3">
    <name type="scientific">Anopheles farauti</name>
    <dbReference type="NCBI Taxonomy" id="69004"/>
    <lineage>
        <taxon>Eukaryota</taxon>
        <taxon>Metazoa</taxon>
        <taxon>Ecdysozoa</taxon>
        <taxon>Arthropoda</taxon>
        <taxon>Hexapoda</taxon>
        <taxon>Insecta</taxon>
        <taxon>Pterygota</taxon>
        <taxon>Neoptera</taxon>
        <taxon>Endopterygota</taxon>
        <taxon>Diptera</taxon>
        <taxon>Nematocera</taxon>
        <taxon>Culicoidea</taxon>
        <taxon>Culicidae</taxon>
        <taxon>Anophelinae</taxon>
        <taxon>Anopheles</taxon>
    </lineage>
</organism>
<accession>A0A182Q6R9</accession>
<evidence type="ECO:0000256" key="1">
    <source>
        <dbReference type="SAM" id="Phobius"/>
    </source>
</evidence>
<evidence type="ECO:0000313" key="2">
    <source>
        <dbReference type="EnsemblMetazoa" id="AFAF004176-PA"/>
    </source>
</evidence>
<name>A0A182Q6R9_9DIPT</name>
<dbReference type="AlphaFoldDB" id="A0A182Q6R9"/>
<evidence type="ECO:0000313" key="3">
    <source>
        <dbReference type="Proteomes" id="UP000075886"/>
    </source>
</evidence>
<dbReference type="EMBL" id="AXCN02001476">
    <property type="status" value="NOT_ANNOTATED_CDS"/>
    <property type="molecule type" value="Genomic_DNA"/>
</dbReference>
<keyword evidence="1" id="KW-0472">Membrane</keyword>
<keyword evidence="1" id="KW-1133">Transmembrane helix</keyword>
<reference evidence="2" key="2">
    <citation type="submission" date="2020-05" db="UniProtKB">
        <authorList>
            <consortium name="EnsemblMetazoa"/>
        </authorList>
    </citation>
    <scope>IDENTIFICATION</scope>
    <source>
        <strain evidence="2">FAR1</strain>
    </source>
</reference>
<sequence length="229" mass="24862">MANSRYNLHATRGWVIVAVVLQLAALISGHVIQAQERNSEPSTFASTTTETAWMVTGIIFIVLFAVAVIVCIYLWYLRNQKVKEIRHLESLRGDAKDNRNVWYGGAHISESSLSSWDVTLVPMSWAAALATVASDDAFRSFIVSSVSSASLMDLPSEPLAAGSLLGVAGRSLSRLVKLPQATLNLLIFCCVAVRMLVSSSILPEVPCIDSSWRSTSCSAGKRNNVVGYR</sequence>
<keyword evidence="1" id="KW-0812">Transmembrane</keyword>
<feature type="transmembrane region" description="Helical" evidence="1">
    <location>
        <begin position="52"/>
        <end position="76"/>
    </location>
</feature>
<protein>
    <submittedName>
        <fullName evidence="2">Uncharacterized protein</fullName>
    </submittedName>
</protein>
<proteinExistence type="predicted"/>
<dbReference type="Proteomes" id="UP000075886">
    <property type="component" value="Unassembled WGS sequence"/>
</dbReference>
<reference evidence="3" key="1">
    <citation type="submission" date="2014-01" db="EMBL/GenBank/DDBJ databases">
        <title>The Genome Sequence of Anopheles farauti FAR1 (V2).</title>
        <authorList>
            <consortium name="The Broad Institute Genomics Platform"/>
            <person name="Neafsey D.E."/>
            <person name="Besansky N."/>
            <person name="Howell P."/>
            <person name="Walton C."/>
            <person name="Young S.K."/>
            <person name="Zeng Q."/>
            <person name="Gargeya S."/>
            <person name="Fitzgerald M."/>
            <person name="Haas B."/>
            <person name="Abouelleil A."/>
            <person name="Allen A.W."/>
            <person name="Alvarado L."/>
            <person name="Arachchi H.M."/>
            <person name="Berlin A.M."/>
            <person name="Chapman S.B."/>
            <person name="Gainer-Dewar J."/>
            <person name="Goldberg J."/>
            <person name="Griggs A."/>
            <person name="Gujja S."/>
            <person name="Hansen M."/>
            <person name="Howarth C."/>
            <person name="Imamovic A."/>
            <person name="Ireland A."/>
            <person name="Larimer J."/>
            <person name="McCowan C."/>
            <person name="Murphy C."/>
            <person name="Pearson M."/>
            <person name="Poon T.W."/>
            <person name="Priest M."/>
            <person name="Roberts A."/>
            <person name="Saif S."/>
            <person name="Shea T."/>
            <person name="Sisk P."/>
            <person name="Sykes S."/>
            <person name="Wortman J."/>
            <person name="Nusbaum C."/>
            <person name="Birren B."/>
        </authorList>
    </citation>
    <scope>NUCLEOTIDE SEQUENCE [LARGE SCALE GENOMIC DNA]</scope>
    <source>
        <strain evidence="3">FAR1</strain>
    </source>
</reference>